<dbReference type="AlphaFoldDB" id="A0A917UYV3"/>
<dbReference type="InterPro" id="IPR009875">
    <property type="entry name" value="PilZ_domain"/>
</dbReference>
<comment type="caution">
    <text evidence="2">The sequence shown here is derived from an EMBL/GenBank/DDBJ whole genome shotgun (WGS) entry which is preliminary data.</text>
</comment>
<feature type="domain" description="PilZ" evidence="1">
    <location>
        <begin position="2"/>
        <end position="107"/>
    </location>
</feature>
<dbReference type="SUPFAM" id="SSF141371">
    <property type="entry name" value="PilZ domain-like"/>
    <property type="match status" value="1"/>
</dbReference>
<evidence type="ECO:0000313" key="2">
    <source>
        <dbReference type="EMBL" id="GGK00568.1"/>
    </source>
</evidence>
<protein>
    <recommendedName>
        <fullName evidence="1">PilZ domain-containing protein</fullName>
    </recommendedName>
</protein>
<reference evidence="2" key="1">
    <citation type="journal article" date="2014" name="Int. J. Syst. Evol. Microbiol.">
        <title>Complete genome sequence of Corynebacterium casei LMG S-19264T (=DSM 44701T), isolated from a smear-ripened cheese.</title>
        <authorList>
            <consortium name="US DOE Joint Genome Institute (JGI-PGF)"/>
            <person name="Walter F."/>
            <person name="Albersmeier A."/>
            <person name="Kalinowski J."/>
            <person name="Ruckert C."/>
        </authorList>
    </citation>
    <scope>NUCLEOTIDE SEQUENCE</scope>
    <source>
        <strain evidence="2">JCM 30078</strain>
    </source>
</reference>
<dbReference type="GO" id="GO:0035438">
    <property type="term" value="F:cyclic-di-GMP binding"/>
    <property type="evidence" value="ECO:0007669"/>
    <property type="project" value="InterPro"/>
</dbReference>
<dbReference type="Proteomes" id="UP000635983">
    <property type="component" value="Unassembled WGS sequence"/>
</dbReference>
<evidence type="ECO:0000313" key="3">
    <source>
        <dbReference type="Proteomes" id="UP000635983"/>
    </source>
</evidence>
<accession>A0A917UYV3</accession>
<organism evidence="2 3">
    <name type="scientific">Pseudomonas matsuisoli</name>
    <dbReference type="NCBI Taxonomy" id="1515666"/>
    <lineage>
        <taxon>Bacteria</taxon>
        <taxon>Pseudomonadati</taxon>
        <taxon>Pseudomonadota</taxon>
        <taxon>Gammaproteobacteria</taxon>
        <taxon>Pseudomonadales</taxon>
        <taxon>Pseudomonadaceae</taxon>
        <taxon>Pseudomonas</taxon>
    </lineage>
</organism>
<dbReference type="Gene3D" id="2.40.10.220">
    <property type="entry name" value="predicted glycosyltransferase like domains"/>
    <property type="match status" value="1"/>
</dbReference>
<sequence length="113" mass="12195">MERRKHIRYSGDVLLEAVHIASGARLGRVVDLSVGGTMLFCPTLPVEESVWVCQLVPASPGTPTEAVSLTLDCLWTRPASDGIGGWAGFQIVDADDSQRIALARLIERLPTPI</sequence>
<reference evidence="2" key="2">
    <citation type="submission" date="2020-09" db="EMBL/GenBank/DDBJ databases">
        <authorList>
            <person name="Sun Q."/>
            <person name="Ohkuma M."/>
        </authorList>
    </citation>
    <scope>NUCLEOTIDE SEQUENCE</scope>
    <source>
        <strain evidence="2">JCM 30078</strain>
    </source>
</reference>
<proteinExistence type="predicted"/>
<evidence type="ECO:0000259" key="1">
    <source>
        <dbReference type="Pfam" id="PF07238"/>
    </source>
</evidence>
<dbReference type="EMBL" id="BMPO01000006">
    <property type="protein sequence ID" value="GGK00568.1"/>
    <property type="molecule type" value="Genomic_DNA"/>
</dbReference>
<dbReference type="Pfam" id="PF07238">
    <property type="entry name" value="PilZ"/>
    <property type="match status" value="1"/>
</dbReference>
<keyword evidence="3" id="KW-1185">Reference proteome</keyword>
<dbReference type="RefSeq" id="WP_188983864.1">
    <property type="nucleotide sequence ID" value="NZ_BMPO01000006.1"/>
</dbReference>
<name>A0A917UYV3_9PSED</name>
<gene>
    <name evidence="2" type="ORF">GCM10009304_27970</name>
</gene>